<dbReference type="Proteomes" id="UP000070427">
    <property type="component" value="Unassembled WGS sequence"/>
</dbReference>
<dbReference type="RefSeq" id="WP_066355020.1">
    <property type="nucleotide sequence ID" value="NZ_LOED01000041.1"/>
</dbReference>
<dbReference type="STRING" id="520764.AN618_22020"/>
<evidence type="ECO:0000313" key="1">
    <source>
        <dbReference type="EMBL" id="KXG74672.1"/>
    </source>
</evidence>
<dbReference type="OrthoDB" id="2046926at2"/>
<dbReference type="AlphaFoldDB" id="A0A140L297"/>
<accession>A0A140L297</accession>
<name>A0A140L297_9FIRM</name>
<reference evidence="1 2" key="1">
    <citation type="submission" date="2015-12" db="EMBL/GenBank/DDBJ databases">
        <title>Draft genome sequnece of Fervidicola ferrireducens strain Y170.</title>
        <authorList>
            <person name="Patel B.K."/>
        </authorList>
    </citation>
    <scope>NUCLEOTIDE SEQUENCE [LARGE SCALE GENOMIC DNA]</scope>
    <source>
        <strain evidence="1 2">Y170</strain>
    </source>
</reference>
<evidence type="ECO:0000313" key="2">
    <source>
        <dbReference type="Proteomes" id="UP000070427"/>
    </source>
</evidence>
<comment type="caution">
    <text evidence="1">The sequence shown here is derived from an EMBL/GenBank/DDBJ whole genome shotgun (WGS) entry which is preliminary data.</text>
</comment>
<protein>
    <submittedName>
        <fullName evidence="1">Uncharacterized protein</fullName>
    </submittedName>
</protein>
<dbReference type="EMBL" id="LOED01000041">
    <property type="protein sequence ID" value="KXG74672.1"/>
    <property type="molecule type" value="Genomic_DNA"/>
</dbReference>
<dbReference type="InParanoid" id="A0A140L297"/>
<organism evidence="1 2">
    <name type="scientific">Fervidicola ferrireducens</name>
    <dbReference type="NCBI Taxonomy" id="520764"/>
    <lineage>
        <taxon>Bacteria</taxon>
        <taxon>Bacillati</taxon>
        <taxon>Bacillota</taxon>
        <taxon>Clostridia</taxon>
        <taxon>Thermosediminibacterales</taxon>
        <taxon>Thermosediminibacteraceae</taxon>
        <taxon>Fervidicola</taxon>
    </lineage>
</organism>
<gene>
    <name evidence="1" type="ORF">AN618_22020</name>
</gene>
<keyword evidence="2" id="KW-1185">Reference proteome</keyword>
<sequence>MPNWADTRVVYYGDRSNLERLYHAYNKAIHKRGEIWVDELFDVIGFPVPDAVVNMRSSPYDCYLSKDVLYACHNDAWEPDVEGYAALADAFNVDFDLFSTEPGCCVAVKTDAQGNYFPEQIVVFSHSELGNSDFDHPLLTLFDSSETYFSSFDELLSSIRVFLPGFDAKDIEDVQFQLDAILQLCGVEPGIITICKVELLEKPIKVQRQVSPNVKAPVLC</sequence>
<proteinExistence type="predicted"/>